<comment type="caution">
    <text evidence="2">The sequence shown here is derived from an EMBL/GenBank/DDBJ whole genome shotgun (WGS) entry which is preliminary data.</text>
</comment>
<feature type="compositionally biased region" description="Basic residues" evidence="1">
    <location>
        <begin position="144"/>
        <end position="167"/>
    </location>
</feature>
<feature type="region of interest" description="Disordered" evidence="1">
    <location>
        <begin position="53"/>
        <end position="86"/>
    </location>
</feature>
<feature type="compositionally biased region" description="Low complexity" evidence="1">
    <location>
        <begin position="131"/>
        <end position="141"/>
    </location>
</feature>
<feature type="compositionally biased region" description="Basic residues" evidence="1">
    <location>
        <begin position="59"/>
        <end position="71"/>
    </location>
</feature>
<evidence type="ECO:0000313" key="3">
    <source>
        <dbReference type="Proteomes" id="UP001381693"/>
    </source>
</evidence>
<sequence>MHLSSELILSVITHTQDVPSSIPNSIRQIQSQLRLWQLSVFLDSLTLKDHTEADDCKPTKHRKPKRLKNRLQHGEQQKEQILQRQALSQVQQEEKLAAQREEIERLRDILPDENPNSIDGVGGSGLHILETYTTPTTSTSTNRDKKKRHRRKKKKCKKNRKRRRKDRRIKEKEE</sequence>
<reference evidence="2 3" key="1">
    <citation type="submission" date="2023-11" db="EMBL/GenBank/DDBJ databases">
        <title>Halocaridina rubra genome assembly.</title>
        <authorList>
            <person name="Smith C."/>
        </authorList>
    </citation>
    <scope>NUCLEOTIDE SEQUENCE [LARGE SCALE GENOMIC DNA]</scope>
    <source>
        <strain evidence="2">EP-1</strain>
        <tissue evidence="2">Whole</tissue>
    </source>
</reference>
<name>A0AAN8XJG3_HALRR</name>
<feature type="region of interest" description="Disordered" evidence="1">
    <location>
        <begin position="130"/>
        <end position="174"/>
    </location>
</feature>
<gene>
    <name evidence="2" type="ORF">SK128_026133</name>
</gene>
<proteinExistence type="predicted"/>
<organism evidence="2 3">
    <name type="scientific">Halocaridina rubra</name>
    <name type="common">Hawaiian red shrimp</name>
    <dbReference type="NCBI Taxonomy" id="373956"/>
    <lineage>
        <taxon>Eukaryota</taxon>
        <taxon>Metazoa</taxon>
        <taxon>Ecdysozoa</taxon>
        <taxon>Arthropoda</taxon>
        <taxon>Crustacea</taxon>
        <taxon>Multicrustacea</taxon>
        <taxon>Malacostraca</taxon>
        <taxon>Eumalacostraca</taxon>
        <taxon>Eucarida</taxon>
        <taxon>Decapoda</taxon>
        <taxon>Pleocyemata</taxon>
        <taxon>Caridea</taxon>
        <taxon>Atyoidea</taxon>
        <taxon>Atyidae</taxon>
        <taxon>Halocaridina</taxon>
    </lineage>
</organism>
<dbReference type="Proteomes" id="UP001381693">
    <property type="component" value="Unassembled WGS sequence"/>
</dbReference>
<evidence type="ECO:0000256" key="1">
    <source>
        <dbReference type="SAM" id="MobiDB-lite"/>
    </source>
</evidence>
<dbReference type="AlphaFoldDB" id="A0AAN8XJG3"/>
<keyword evidence="3" id="KW-1185">Reference proteome</keyword>
<protein>
    <submittedName>
        <fullName evidence="2">Uncharacterized protein</fullName>
    </submittedName>
</protein>
<dbReference type="EMBL" id="JAXCGZ010005926">
    <property type="protein sequence ID" value="KAK7080444.1"/>
    <property type="molecule type" value="Genomic_DNA"/>
</dbReference>
<evidence type="ECO:0000313" key="2">
    <source>
        <dbReference type="EMBL" id="KAK7080444.1"/>
    </source>
</evidence>
<accession>A0AAN8XJG3</accession>